<dbReference type="EMBL" id="FMZE01000005">
    <property type="protein sequence ID" value="SDC98522.1"/>
    <property type="molecule type" value="Genomic_DNA"/>
</dbReference>
<evidence type="ECO:0000313" key="2">
    <source>
        <dbReference type="EMBL" id="SDC98522.1"/>
    </source>
</evidence>
<name>A0A222VQA9_9PSEU</name>
<proteinExistence type="inferred from homology"/>
<gene>
    <name evidence="2" type="ORF">SAMN05421630_10546</name>
</gene>
<evidence type="ECO:0000256" key="1">
    <source>
        <dbReference type="ARBA" id="ARBA00008812"/>
    </source>
</evidence>
<accession>A0A222VQA9</accession>
<keyword evidence="3" id="KW-1185">Reference proteome</keyword>
<dbReference type="PANTHER" id="PTHR34406">
    <property type="entry name" value="PROTEIN YCEI"/>
    <property type="match status" value="1"/>
</dbReference>
<evidence type="ECO:0000313" key="3">
    <source>
        <dbReference type="Proteomes" id="UP000199494"/>
    </source>
</evidence>
<dbReference type="OrthoDB" id="9811006at2"/>
<dbReference type="SUPFAM" id="SSF101874">
    <property type="entry name" value="YceI-like"/>
    <property type="match status" value="1"/>
</dbReference>
<dbReference type="InterPro" id="IPR036761">
    <property type="entry name" value="TTHA0802/YceI-like_sf"/>
</dbReference>
<dbReference type="Pfam" id="PF04264">
    <property type="entry name" value="YceI"/>
    <property type="match status" value="1"/>
</dbReference>
<dbReference type="AlphaFoldDB" id="A0A222VQA9"/>
<comment type="similarity">
    <text evidence="1">Belongs to the UPF0312 family.</text>
</comment>
<dbReference type="Gene3D" id="2.40.128.110">
    <property type="entry name" value="Lipid/polyisoprenoid-binding, YceI-like"/>
    <property type="match status" value="1"/>
</dbReference>
<dbReference type="Proteomes" id="UP000199494">
    <property type="component" value="Unassembled WGS sequence"/>
</dbReference>
<organism evidence="2 3">
    <name type="scientific">Prauserella marina</name>
    <dbReference type="NCBI Taxonomy" id="530584"/>
    <lineage>
        <taxon>Bacteria</taxon>
        <taxon>Bacillati</taxon>
        <taxon>Actinomycetota</taxon>
        <taxon>Actinomycetes</taxon>
        <taxon>Pseudonocardiales</taxon>
        <taxon>Pseudonocardiaceae</taxon>
        <taxon>Prauserella</taxon>
    </lineage>
</organism>
<dbReference type="InterPro" id="IPR007372">
    <property type="entry name" value="Lipid/polyisoprenoid-bd_YceI"/>
</dbReference>
<sequence length="175" mass="18698">MASVSTPDIVIPAPGGYRIDHGNSSISFTTRHLFGLAPVRGTFELREGHIEVTDPVHDSSVTATIAANSFHTGLSTRDSTVRSAQYLDVERHPDITFVSTGLEHSDGTWILHGALTVRETTSAFDLTVTGASAHEGRPRISATGTVDRYAFGITAMKGMTGRHLVLTADLVATPR</sequence>
<dbReference type="PANTHER" id="PTHR34406:SF1">
    <property type="entry name" value="PROTEIN YCEI"/>
    <property type="match status" value="1"/>
</dbReference>
<dbReference type="RefSeq" id="WP_091804145.1">
    <property type="nucleotide sequence ID" value="NZ_CP016353.1"/>
</dbReference>
<dbReference type="STRING" id="530584.SAMN05421630_10546"/>
<dbReference type="KEGG" id="pmad:BAY61_15010"/>
<protein>
    <submittedName>
        <fullName evidence="2">Polyisoprenoid-binding protein YceI</fullName>
    </submittedName>
</protein>
<dbReference type="SMART" id="SM00867">
    <property type="entry name" value="YceI"/>
    <property type="match status" value="1"/>
</dbReference>
<reference evidence="2 3" key="1">
    <citation type="submission" date="2016-10" db="EMBL/GenBank/DDBJ databases">
        <authorList>
            <person name="de Groot N.N."/>
        </authorList>
    </citation>
    <scope>NUCLEOTIDE SEQUENCE [LARGE SCALE GENOMIC DNA]</scope>
    <source>
        <strain evidence="2 3">CGMCC 4.5506</strain>
    </source>
</reference>